<dbReference type="AlphaFoldDB" id="A0A9D1LH13"/>
<organism evidence="1 2">
    <name type="scientific">Candidatus Limisoma intestinavium</name>
    <dbReference type="NCBI Taxonomy" id="2840856"/>
    <lineage>
        <taxon>Bacteria</taxon>
        <taxon>Pseudomonadati</taxon>
        <taxon>Bacteroidota</taxon>
        <taxon>Bacteroidia</taxon>
        <taxon>Bacteroidales</taxon>
        <taxon>Candidatus Limisoma</taxon>
    </lineage>
</organism>
<reference evidence="1" key="1">
    <citation type="submission" date="2020-10" db="EMBL/GenBank/DDBJ databases">
        <authorList>
            <person name="Gilroy R."/>
        </authorList>
    </citation>
    <scope>NUCLEOTIDE SEQUENCE</scope>
    <source>
        <strain evidence="1">17073</strain>
    </source>
</reference>
<dbReference type="Proteomes" id="UP000824076">
    <property type="component" value="Unassembled WGS sequence"/>
</dbReference>
<protein>
    <submittedName>
        <fullName evidence="1">Uncharacterized protein</fullName>
    </submittedName>
</protein>
<evidence type="ECO:0000313" key="2">
    <source>
        <dbReference type="Proteomes" id="UP000824076"/>
    </source>
</evidence>
<name>A0A9D1LH13_9BACT</name>
<comment type="caution">
    <text evidence="1">The sequence shown here is derived from an EMBL/GenBank/DDBJ whole genome shotgun (WGS) entry which is preliminary data.</text>
</comment>
<evidence type="ECO:0000313" key="1">
    <source>
        <dbReference type="EMBL" id="HIU38397.1"/>
    </source>
</evidence>
<dbReference type="PROSITE" id="PS51257">
    <property type="entry name" value="PROKAR_LIPOPROTEIN"/>
    <property type="match status" value="1"/>
</dbReference>
<gene>
    <name evidence="1" type="ORF">IAD18_01875</name>
</gene>
<sequence>MLQHSLRRCATFVATGIVLMSAASCDEDFDFDNLNTDMTLGGTFTIPVGSTDTLRLERMIELSEELKVDESGAYALETEGNLDVKADEIESVTVDDLSADPKVIYLSASNAPSSGSGDFFMSEDILDKLRIESSTDIPEEIVSLSVVDIEPIWANLSFRLEFPDQATLQKLQNLRVRGFELKFPKALTFAPGIEGMDYSTNTLRLSRGDFSADGTLDVPVCLSGLKDLPAIVDHVLHVDADVPCSGVLEADVKGGTATEFADFQLVMNFEVPEFEIDKVRGIIDTDIDIAESEVTMGNLPDLLTDENTSIKINTVCVAVDIENPIGIPYDASLLIKALDVNRQEINEAVAVSLPVPAATDYETSSVSHFWVTNSETLQAPEGYTKILVPNLTKLVDRIPQTLRIVPAVDINNGEEHFIQLGKRYEADATYTVDMPFNFGEGSQVVYRETIDGLQSDLADVADKLSAAEVAAEIYSTVPLQLHVKVTPYDYAGNDLSDALEYTRELTLDPGTESSPSQQKEIVLKEIREGALADLDKIELVIEGNTQGATTVLRPSQYVLVKMKATLSGGVSIDEL</sequence>
<proteinExistence type="predicted"/>
<accession>A0A9D1LH13</accession>
<reference evidence="1" key="2">
    <citation type="journal article" date="2021" name="PeerJ">
        <title>Extensive microbial diversity within the chicken gut microbiome revealed by metagenomics and culture.</title>
        <authorList>
            <person name="Gilroy R."/>
            <person name="Ravi A."/>
            <person name="Getino M."/>
            <person name="Pursley I."/>
            <person name="Horton D.L."/>
            <person name="Alikhan N.F."/>
            <person name="Baker D."/>
            <person name="Gharbi K."/>
            <person name="Hall N."/>
            <person name="Watson M."/>
            <person name="Adriaenssens E.M."/>
            <person name="Foster-Nyarko E."/>
            <person name="Jarju S."/>
            <person name="Secka A."/>
            <person name="Antonio M."/>
            <person name="Oren A."/>
            <person name="Chaudhuri R.R."/>
            <person name="La Ragione R."/>
            <person name="Hildebrand F."/>
            <person name="Pallen M.J."/>
        </authorList>
    </citation>
    <scope>NUCLEOTIDE SEQUENCE</scope>
    <source>
        <strain evidence="1">17073</strain>
    </source>
</reference>
<dbReference type="EMBL" id="DVMS01000048">
    <property type="protein sequence ID" value="HIU38397.1"/>
    <property type="molecule type" value="Genomic_DNA"/>
</dbReference>